<feature type="compositionally biased region" description="Acidic residues" evidence="1">
    <location>
        <begin position="246"/>
        <end position="257"/>
    </location>
</feature>
<reference evidence="2 3" key="1">
    <citation type="journal article" date="2009" name="Stand. Genomic Sci.">
        <title>Complete genome sequence of Pirellula staleyi type strain (ATCC 27377).</title>
        <authorList>
            <person name="Clum A."/>
            <person name="Tindall B.J."/>
            <person name="Sikorski J."/>
            <person name="Ivanova N."/>
            <person name="Mavrommatis K."/>
            <person name="Lucas S."/>
            <person name="Glavina del Rio T."/>
            <person name="Nolan M."/>
            <person name="Chen F."/>
            <person name="Tice H."/>
            <person name="Pitluck S."/>
            <person name="Cheng J.F."/>
            <person name="Chertkov O."/>
            <person name="Brettin T."/>
            <person name="Han C."/>
            <person name="Detter J.C."/>
            <person name="Kuske C."/>
            <person name="Bruce D."/>
            <person name="Goodwin L."/>
            <person name="Ovchinikova G."/>
            <person name="Pati A."/>
            <person name="Mikhailova N."/>
            <person name="Chen A."/>
            <person name="Palaniappan K."/>
            <person name="Land M."/>
            <person name="Hauser L."/>
            <person name="Chang Y.J."/>
            <person name="Jeffries C.D."/>
            <person name="Chain P."/>
            <person name="Rohde M."/>
            <person name="Goker M."/>
            <person name="Bristow J."/>
            <person name="Eisen J.A."/>
            <person name="Markowitz V."/>
            <person name="Hugenholtz P."/>
            <person name="Kyrpides N.C."/>
            <person name="Klenk H.P."/>
            <person name="Lapidus A."/>
        </authorList>
    </citation>
    <scope>NUCLEOTIDE SEQUENCE [LARGE SCALE GENOMIC DNA]</scope>
    <source>
        <strain evidence="3">ATCC 27377 / DSM 6068 / ICPB 4128</strain>
    </source>
</reference>
<evidence type="ECO:0000313" key="2">
    <source>
        <dbReference type="EMBL" id="ADB16356.1"/>
    </source>
</evidence>
<proteinExistence type="predicted"/>
<dbReference type="Proteomes" id="UP000001887">
    <property type="component" value="Chromosome"/>
</dbReference>
<keyword evidence="3" id="KW-1185">Reference proteome</keyword>
<feature type="compositionally biased region" description="Low complexity" evidence="1">
    <location>
        <begin position="258"/>
        <end position="274"/>
    </location>
</feature>
<accession>D2QYE2</accession>
<evidence type="ECO:0000313" key="3">
    <source>
        <dbReference type="Proteomes" id="UP000001887"/>
    </source>
</evidence>
<dbReference type="HOGENOM" id="CLU_1015089_0_0_0"/>
<dbReference type="EMBL" id="CP001848">
    <property type="protein sequence ID" value="ADB16356.1"/>
    <property type="molecule type" value="Genomic_DNA"/>
</dbReference>
<dbReference type="KEGG" id="psl:Psta_1681"/>
<evidence type="ECO:0000256" key="1">
    <source>
        <dbReference type="SAM" id="MobiDB-lite"/>
    </source>
</evidence>
<dbReference type="AlphaFoldDB" id="D2QYE2"/>
<feature type="region of interest" description="Disordered" evidence="1">
    <location>
        <begin position="231"/>
        <end position="274"/>
    </location>
</feature>
<organism evidence="2 3">
    <name type="scientific">Pirellula staleyi (strain ATCC 27377 / DSM 6068 / ICPB 4128)</name>
    <name type="common">Pirella staleyi</name>
    <dbReference type="NCBI Taxonomy" id="530564"/>
    <lineage>
        <taxon>Bacteria</taxon>
        <taxon>Pseudomonadati</taxon>
        <taxon>Planctomycetota</taxon>
        <taxon>Planctomycetia</taxon>
        <taxon>Pirellulales</taxon>
        <taxon>Pirellulaceae</taxon>
        <taxon>Pirellula</taxon>
    </lineage>
</organism>
<gene>
    <name evidence="2" type="ordered locus">Psta_1681</name>
</gene>
<dbReference type="OrthoDB" id="9879044at2"/>
<name>D2QYE2_PIRSD</name>
<evidence type="ECO:0008006" key="4">
    <source>
        <dbReference type="Google" id="ProtNLM"/>
    </source>
</evidence>
<dbReference type="eggNOG" id="ENOG502ZE4T">
    <property type="taxonomic scope" value="Bacteria"/>
</dbReference>
<sequence length="274" mass="28558" precursor="true">MNTGLAFRSLLTKLPRAASWLSRVSLLVLSAALTIGCGGGDSGAGGSGLEAESSGSGEAASIKSYSAADLPEVGEPLRAMDVGRLVISAPTGWTPVGNQPKALVWLCPGEPTELPRIVVNSIPAPVSGFDRVDETNGARFCSKLLVALDRLKGSMVEFPKPLLIGNIVWSRHVRLAKVGDGRAAIQSLQTVRGGRLYSIDLYVKVDGDGDTAYQNAIKKHRDMGYAVAASATFPKDEGGSAPSEEMPAEEMPAEETPAETPAEGSETPAEPAAE</sequence>
<protein>
    <recommendedName>
        <fullName evidence="4">Lipoprotein</fullName>
    </recommendedName>
</protein>